<dbReference type="GeneID" id="97389965"/>
<dbReference type="EMBL" id="CYYA01000006">
    <property type="protein sequence ID" value="CUM92048.1"/>
    <property type="molecule type" value="Genomic_DNA"/>
</dbReference>
<dbReference type="InterPro" id="IPR005158">
    <property type="entry name" value="BTAD"/>
</dbReference>
<dbReference type="Pfam" id="PF03704">
    <property type="entry name" value="BTAD"/>
    <property type="match status" value="1"/>
</dbReference>
<dbReference type="InterPro" id="IPR036388">
    <property type="entry name" value="WH-like_DNA-bd_sf"/>
</dbReference>
<dbReference type="Gene3D" id="1.25.40.10">
    <property type="entry name" value="Tetratricopeptide repeat domain"/>
    <property type="match status" value="1"/>
</dbReference>
<dbReference type="GO" id="GO:0006355">
    <property type="term" value="P:regulation of DNA-templated transcription"/>
    <property type="evidence" value="ECO:0007669"/>
    <property type="project" value="InterPro"/>
</dbReference>
<dbReference type="InterPro" id="IPR016032">
    <property type="entry name" value="Sig_transdc_resp-reg_C-effctor"/>
</dbReference>
<keyword evidence="4" id="KW-0238">DNA-binding</keyword>
<dbReference type="GO" id="GO:0003677">
    <property type="term" value="F:DNA binding"/>
    <property type="evidence" value="ECO:0007669"/>
    <property type="project" value="UniProtKB-KW"/>
</dbReference>
<dbReference type="Proteomes" id="UP000095492">
    <property type="component" value="Unassembled WGS sequence"/>
</dbReference>
<proteinExistence type="predicted"/>
<keyword evidence="1" id="KW-0805">Transcription regulation</keyword>
<organism evidence="4 5">
    <name type="scientific">Eubacterium ramulus</name>
    <dbReference type="NCBI Taxonomy" id="39490"/>
    <lineage>
        <taxon>Bacteria</taxon>
        <taxon>Bacillati</taxon>
        <taxon>Bacillota</taxon>
        <taxon>Clostridia</taxon>
        <taxon>Eubacteriales</taxon>
        <taxon>Eubacteriaceae</taxon>
        <taxon>Eubacterium</taxon>
    </lineage>
</organism>
<evidence type="ECO:0000256" key="2">
    <source>
        <dbReference type="ARBA" id="ARBA00023163"/>
    </source>
</evidence>
<dbReference type="OrthoDB" id="142950at2"/>
<dbReference type="SMART" id="SM01043">
    <property type="entry name" value="BTAD"/>
    <property type="match status" value="1"/>
</dbReference>
<dbReference type="STRING" id="39490.ERS852448_01064"/>
<reference evidence="4 5" key="1">
    <citation type="submission" date="2015-09" db="EMBL/GenBank/DDBJ databases">
        <authorList>
            <consortium name="Pathogen Informatics"/>
        </authorList>
    </citation>
    <scope>NUCLEOTIDE SEQUENCE [LARGE SCALE GENOMIC DNA]</scope>
    <source>
        <strain evidence="4 5">2789STDY5608891</strain>
    </source>
</reference>
<dbReference type="InterPro" id="IPR011990">
    <property type="entry name" value="TPR-like_helical_dom_sf"/>
</dbReference>
<dbReference type="PANTHER" id="PTHR35807">
    <property type="entry name" value="TRANSCRIPTIONAL REGULATOR REDD-RELATED"/>
    <property type="match status" value="1"/>
</dbReference>
<dbReference type="SUPFAM" id="SSF46894">
    <property type="entry name" value="C-terminal effector domain of the bipartite response regulators"/>
    <property type="match status" value="1"/>
</dbReference>
<keyword evidence="2" id="KW-0804">Transcription</keyword>
<dbReference type="InterPro" id="IPR051677">
    <property type="entry name" value="AfsR-DnrI-RedD_regulator"/>
</dbReference>
<dbReference type="SUPFAM" id="SSF48452">
    <property type="entry name" value="TPR-like"/>
    <property type="match status" value="1"/>
</dbReference>
<evidence type="ECO:0000256" key="1">
    <source>
        <dbReference type="ARBA" id="ARBA00023015"/>
    </source>
</evidence>
<dbReference type="RefSeq" id="WP_055289793.1">
    <property type="nucleotide sequence ID" value="NZ_CP173382.1"/>
</dbReference>
<evidence type="ECO:0000313" key="4">
    <source>
        <dbReference type="EMBL" id="CUM92048.1"/>
    </source>
</evidence>
<gene>
    <name evidence="4" type="ORF">ERS852448_01064</name>
</gene>
<dbReference type="PANTHER" id="PTHR35807:SF1">
    <property type="entry name" value="TRANSCRIPTIONAL REGULATOR REDD"/>
    <property type="match status" value="1"/>
</dbReference>
<protein>
    <submittedName>
        <fullName evidence="4">DNA-binding transcriptional activator of the SARP family</fullName>
    </submittedName>
</protein>
<dbReference type="AlphaFoldDB" id="A0A173SS99"/>
<feature type="domain" description="Bacterial transcriptional activator" evidence="3">
    <location>
        <begin position="111"/>
        <end position="252"/>
    </location>
</feature>
<name>A0A173SS99_EUBRA</name>
<evidence type="ECO:0000259" key="3">
    <source>
        <dbReference type="SMART" id="SM01043"/>
    </source>
</evidence>
<dbReference type="Gene3D" id="1.10.10.10">
    <property type="entry name" value="Winged helix-like DNA-binding domain superfamily/Winged helix DNA-binding domain"/>
    <property type="match status" value="1"/>
</dbReference>
<accession>A0A173SS99</accession>
<evidence type="ECO:0000313" key="5">
    <source>
        <dbReference type="Proteomes" id="UP000095492"/>
    </source>
</evidence>
<sequence length="416" mass="48576">MNEKTAILNVRMLGDFSITYEGRQVSFGKNTTTKAMKLLQILIYYGEQGIAREKLLNALYVREELADAANNLRVTAHRLKKMIIDAGLPEHDYIVIKKGIYRWNAPVPTVVDAREFQKMYEEAQNCADTRQKEELLKQVCDMYRGEFLPEISGDEWVLLESVQYKKLYSNALKELCDGLIEKCDYEEALLFCEPACRLYPFDEWQSIKIECFLGMKRYKEAMKEYDDTAKLFFEELGISPSERLMEQFDQMSSQLKHVKPKEIQDIKQRLKEEKGQGGAYYCSLPSFRDSYRLVTRMLERSGQSAYLMLCSLTDGKGHPLEKPEKLELLSEELQNTIQHCLRKGDSFTKYSPSQYLVLLIGTNKENCGLIFDRIRKYFAREHRSWNKYVEFYVSSVAEVDNLDTPIQFRNDDSGWK</sequence>